<dbReference type="Pfam" id="PF01381">
    <property type="entry name" value="HTH_3"/>
    <property type="match status" value="1"/>
</dbReference>
<dbReference type="GO" id="GO:0003677">
    <property type="term" value="F:DNA binding"/>
    <property type="evidence" value="ECO:0007669"/>
    <property type="project" value="InterPro"/>
</dbReference>
<reference evidence="2" key="1">
    <citation type="submission" date="2019-12" db="EMBL/GenBank/DDBJ databases">
        <title>Microbes associate with the intestines of laboratory mice.</title>
        <authorList>
            <person name="Navarre W."/>
            <person name="Wong E."/>
        </authorList>
    </citation>
    <scope>NUCLEOTIDE SEQUENCE</scope>
    <source>
        <strain evidence="2">NM79_F5</strain>
    </source>
</reference>
<accession>A0A964RS50</accession>
<dbReference type="InterPro" id="IPR001387">
    <property type="entry name" value="Cro/C1-type_HTH"/>
</dbReference>
<dbReference type="SUPFAM" id="SSF47413">
    <property type="entry name" value="lambda repressor-like DNA-binding domains"/>
    <property type="match status" value="1"/>
</dbReference>
<organism evidence="2 3">
    <name type="scientific">Clostridium chromiireducens</name>
    <dbReference type="NCBI Taxonomy" id="225345"/>
    <lineage>
        <taxon>Bacteria</taxon>
        <taxon>Bacillati</taxon>
        <taxon>Bacillota</taxon>
        <taxon>Clostridia</taxon>
        <taxon>Eubacteriales</taxon>
        <taxon>Clostridiaceae</taxon>
        <taxon>Clostridium</taxon>
    </lineage>
</organism>
<dbReference type="InterPro" id="IPR010982">
    <property type="entry name" value="Lambda_DNA-bd_dom_sf"/>
</dbReference>
<evidence type="ECO:0000313" key="2">
    <source>
        <dbReference type="EMBL" id="MVX66929.1"/>
    </source>
</evidence>
<name>A0A964RS50_9CLOT</name>
<proteinExistence type="predicted"/>
<dbReference type="Gene3D" id="1.10.260.40">
    <property type="entry name" value="lambda repressor-like DNA-binding domains"/>
    <property type="match status" value="1"/>
</dbReference>
<gene>
    <name evidence="2" type="ORF">GKZ28_25045</name>
</gene>
<dbReference type="Proteomes" id="UP000656077">
    <property type="component" value="Unassembled WGS sequence"/>
</dbReference>
<dbReference type="PROSITE" id="PS50943">
    <property type="entry name" value="HTH_CROC1"/>
    <property type="match status" value="1"/>
</dbReference>
<evidence type="ECO:0000313" key="3">
    <source>
        <dbReference type="Proteomes" id="UP000656077"/>
    </source>
</evidence>
<sequence>MLKLDIQKLRLEQARACLTDTELATKAELGVGTLPKIFNKKRVATPKTIGKLAKALDIDVTEIISE</sequence>
<feature type="domain" description="HTH cro/C1-type" evidence="1">
    <location>
        <begin position="21"/>
        <end position="63"/>
    </location>
</feature>
<evidence type="ECO:0000259" key="1">
    <source>
        <dbReference type="PROSITE" id="PS50943"/>
    </source>
</evidence>
<dbReference type="EMBL" id="WSRQ01000079">
    <property type="protein sequence ID" value="MVX66929.1"/>
    <property type="molecule type" value="Genomic_DNA"/>
</dbReference>
<dbReference type="CDD" id="cd00093">
    <property type="entry name" value="HTH_XRE"/>
    <property type="match status" value="1"/>
</dbReference>
<protein>
    <submittedName>
        <fullName evidence="2">Helix-turn-helix domain-containing protein</fullName>
    </submittedName>
</protein>
<comment type="caution">
    <text evidence="2">The sequence shown here is derived from an EMBL/GenBank/DDBJ whole genome shotgun (WGS) entry which is preliminary data.</text>
</comment>
<dbReference type="AlphaFoldDB" id="A0A964RS50"/>